<protein>
    <recommendedName>
        <fullName evidence="2">HTH cro/C1-type domain-containing protein</fullName>
    </recommendedName>
</protein>
<feature type="region of interest" description="Disordered" evidence="1">
    <location>
        <begin position="1"/>
        <end position="100"/>
    </location>
</feature>
<organism evidence="3 4">
    <name type="scientific">Cellulosimicrobium cellulans</name>
    <name type="common">Arthrobacter luteus</name>
    <dbReference type="NCBI Taxonomy" id="1710"/>
    <lineage>
        <taxon>Bacteria</taxon>
        <taxon>Bacillati</taxon>
        <taxon>Actinomycetota</taxon>
        <taxon>Actinomycetes</taxon>
        <taxon>Micrococcales</taxon>
        <taxon>Promicromonosporaceae</taxon>
        <taxon>Cellulosimicrobium</taxon>
    </lineage>
</organism>
<dbReference type="Gene3D" id="1.10.260.40">
    <property type="entry name" value="lambda repressor-like DNA-binding domains"/>
    <property type="match status" value="1"/>
</dbReference>
<accession>A0A4Y4E3J0</accession>
<dbReference type="CDD" id="cd00093">
    <property type="entry name" value="HTH_XRE"/>
    <property type="match status" value="1"/>
</dbReference>
<evidence type="ECO:0000259" key="2">
    <source>
        <dbReference type="PROSITE" id="PS50943"/>
    </source>
</evidence>
<evidence type="ECO:0000256" key="1">
    <source>
        <dbReference type="SAM" id="MobiDB-lite"/>
    </source>
</evidence>
<feature type="compositionally biased region" description="Polar residues" evidence="1">
    <location>
        <begin position="74"/>
        <end position="85"/>
    </location>
</feature>
<feature type="domain" description="HTH cro/C1-type" evidence="2">
    <location>
        <begin position="113"/>
        <end position="167"/>
    </location>
</feature>
<dbReference type="Pfam" id="PF01381">
    <property type="entry name" value="HTH_3"/>
    <property type="match status" value="1"/>
</dbReference>
<evidence type="ECO:0000313" key="4">
    <source>
        <dbReference type="Proteomes" id="UP000316659"/>
    </source>
</evidence>
<evidence type="ECO:0000313" key="3">
    <source>
        <dbReference type="EMBL" id="GED10160.1"/>
    </source>
</evidence>
<dbReference type="InterPro" id="IPR010982">
    <property type="entry name" value="Lambda_DNA-bd_dom_sf"/>
</dbReference>
<name>A0A4Y4E3J0_CELCE</name>
<proteinExistence type="predicted"/>
<dbReference type="GO" id="GO:0003677">
    <property type="term" value="F:DNA binding"/>
    <property type="evidence" value="ECO:0007669"/>
    <property type="project" value="InterPro"/>
</dbReference>
<dbReference type="AlphaFoldDB" id="A0A4Y4E3J0"/>
<dbReference type="PROSITE" id="PS50943">
    <property type="entry name" value="HTH_CROC1"/>
    <property type="match status" value="1"/>
</dbReference>
<dbReference type="EMBL" id="BJNZ01000012">
    <property type="protein sequence ID" value="GED10160.1"/>
    <property type="molecule type" value="Genomic_DNA"/>
</dbReference>
<feature type="compositionally biased region" description="Basic residues" evidence="1">
    <location>
        <begin position="1"/>
        <end position="11"/>
    </location>
</feature>
<sequence length="214" mass="22720">MNVPRGVRRAGGRGNKAPRRDVAQHVIANRTVNRPVGRTDNAPTAGPARRTGDVSGPRAGYGRTTPSRGAVNRKTGTSSSRTQVGATPAPGGARDTEGGRQMIVLRREIGDVLRDARQRQGRTLREVSSAARVSLGYLSEVERGQKEASSELLGSICEALDIPMSLVLREVSDRVAVAEGLLIPDTIPADFATAVLGRQNPEGTARREDLQPVG</sequence>
<dbReference type="SMART" id="SM00530">
    <property type="entry name" value="HTH_XRE"/>
    <property type="match status" value="1"/>
</dbReference>
<reference evidence="3 4" key="1">
    <citation type="submission" date="2019-06" db="EMBL/GenBank/DDBJ databases">
        <title>Whole genome shotgun sequence of Cellulosimicrobium cellulans NBRC 15516.</title>
        <authorList>
            <person name="Hosoyama A."/>
            <person name="Uohara A."/>
            <person name="Ohji S."/>
            <person name="Ichikawa N."/>
        </authorList>
    </citation>
    <scope>NUCLEOTIDE SEQUENCE [LARGE SCALE GENOMIC DNA]</scope>
    <source>
        <strain evidence="3 4">NBRC 15516</strain>
    </source>
</reference>
<dbReference type="Proteomes" id="UP000316659">
    <property type="component" value="Unassembled WGS sequence"/>
</dbReference>
<comment type="caution">
    <text evidence="3">The sequence shown here is derived from an EMBL/GenBank/DDBJ whole genome shotgun (WGS) entry which is preliminary data.</text>
</comment>
<dbReference type="SUPFAM" id="SSF47413">
    <property type="entry name" value="lambda repressor-like DNA-binding domains"/>
    <property type="match status" value="1"/>
</dbReference>
<gene>
    <name evidence="3" type="ORF">CCE02nite_21590</name>
</gene>
<dbReference type="InterPro" id="IPR001387">
    <property type="entry name" value="Cro/C1-type_HTH"/>
</dbReference>